<dbReference type="RefSeq" id="XP_002764837.1">
    <property type="nucleotide sequence ID" value="XM_002764791.1"/>
</dbReference>
<gene>
    <name evidence="2" type="ORF">Pmar_PMAR009253</name>
</gene>
<evidence type="ECO:0000256" key="1">
    <source>
        <dbReference type="SAM" id="MobiDB-lite"/>
    </source>
</evidence>
<name>C5M0E7_PERM5</name>
<dbReference type="GeneID" id="9055301"/>
<evidence type="ECO:0000313" key="3">
    <source>
        <dbReference type="Proteomes" id="UP000007800"/>
    </source>
</evidence>
<feature type="region of interest" description="Disordered" evidence="1">
    <location>
        <begin position="1"/>
        <end position="30"/>
    </location>
</feature>
<dbReference type="InParanoid" id="C5M0E7"/>
<dbReference type="Proteomes" id="UP000007800">
    <property type="component" value="Unassembled WGS sequence"/>
</dbReference>
<proteinExistence type="predicted"/>
<sequence>MRRSLERIKPSVAQPRAASTNDVTDGKSVAVSKEKKKRLSSVKEIKDILDCDRPADVYCRFHDSESVLCFAKLPGGDFTDVFYHHLRSNKTQSCQVLTYPSYHAKKGECYKNPAKLEAKWTEAVEEANTSSKGWEKSKARDIEKFRHLIPLQCDIDIEGISFDVSAIYVKFPTAFNGTLSIAFFKSPEEPYKILEFTRAYPTHLARYELRYHSLEPPIDIGAGTFGNLHMRAHVSYDGKKIDVTLPKDYVFFFKTSSGEQSGSKDQMFIFLLGEYNKTFAVMKFGDKWALMTDEAVTER</sequence>
<dbReference type="AlphaFoldDB" id="C5M0E7"/>
<evidence type="ECO:0000313" key="2">
    <source>
        <dbReference type="EMBL" id="EEQ97554.1"/>
    </source>
</evidence>
<reference evidence="2 3" key="1">
    <citation type="submission" date="2008-07" db="EMBL/GenBank/DDBJ databases">
        <authorList>
            <person name="El-Sayed N."/>
            <person name="Caler E."/>
            <person name="Inman J."/>
            <person name="Amedeo P."/>
            <person name="Hass B."/>
            <person name="Wortman J."/>
        </authorList>
    </citation>
    <scope>NUCLEOTIDE SEQUENCE [LARGE SCALE GENOMIC DNA]</scope>
    <source>
        <strain evidence="3">ATCC 50983 / TXsc</strain>
    </source>
</reference>
<keyword evidence="3" id="KW-1185">Reference proteome</keyword>
<accession>C5M0E7</accession>
<dbReference type="OrthoDB" id="10422175at2759"/>
<protein>
    <submittedName>
        <fullName evidence="2">Uncharacterized protein</fullName>
    </submittedName>
</protein>
<organism evidence="3">
    <name type="scientific">Perkinsus marinus (strain ATCC 50983 / TXsc)</name>
    <dbReference type="NCBI Taxonomy" id="423536"/>
    <lineage>
        <taxon>Eukaryota</taxon>
        <taxon>Sar</taxon>
        <taxon>Alveolata</taxon>
        <taxon>Perkinsozoa</taxon>
        <taxon>Perkinsea</taxon>
        <taxon>Perkinsida</taxon>
        <taxon>Perkinsidae</taxon>
        <taxon>Perkinsus</taxon>
    </lineage>
</organism>
<dbReference type="EMBL" id="GG687085">
    <property type="protein sequence ID" value="EEQ97554.1"/>
    <property type="molecule type" value="Genomic_DNA"/>
</dbReference>